<comment type="caution">
    <text evidence="1">The sequence shown here is derived from an EMBL/GenBank/DDBJ whole genome shotgun (WGS) entry which is preliminary data.</text>
</comment>
<name>A0A1B5KRR6_USTVR</name>
<sequence>MFVTWSGFAEAGQRGPITAESKGYERLEAATAAATGPRGQDGWAGASQLGRAWLPDVAARENPDGYSLLWAMCRVPGRHAQKARAALYPVRRRYGVVVHQGFHSAYGVRSTE</sequence>
<gene>
    <name evidence="1" type="ORF">UVI_02016360</name>
</gene>
<proteinExistence type="predicted"/>
<organism evidence="1 2">
    <name type="scientific">Ustilaginoidea virens</name>
    <name type="common">Rice false smut fungus</name>
    <name type="synonym">Villosiclava virens</name>
    <dbReference type="NCBI Taxonomy" id="1159556"/>
    <lineage>
        <taxon>Eukaryota</taxon>
        <taxon>Fungi</taxon>
        <taxon>Dikarya</taxon>
        <taxon>Ascomycota</taxon>
        <taxon>Pezizomycotina</taxon>
        <taxon>Sordariomycetes</taxon>
        <taxon>Hypocreomycetidae</taxon>
        <taxon>Hypocreales</taxon>
        <taxon>Clavicipitaceae</taxon>
        <taxon>Ustilaginoidea</taxon>
    </lineage>
</organism>
<dbReference type="EMBL" id="BBTG02000006">
    <property type="protein sequence ID" value="GAO13486.1"/>
    <property type="molecule type" value="Genomic_DNA"/>
</dbReference>
<evidence type="ECO:0000313" key="1">
    <source>
        <dbReference type="EMBL" id="GAO13486.1"/>
    </source>
</evidence>
<dbReference type="Proteomes" id="UP000054053">
    <property type="component" value="Unassembled WGS sequence"/>
</dbReference>
<evidence type="ECO:0000313" key="2">
    <source>
        <dbReference type="Proteomes" id="UP000054053"/>
    </source>
</evidence>
<reference evidence="2" key="1">
    <citation type="journal article" date="2016" name="Genome Announc.">
        <title>Genome sequence of Ustilaginoidea virens IPU010, a rice pathogenic fungus causing false smut.</title>
        <authorList>
            <person name="Kumagai T."/>
            <person name="Ishii T."/>
            <person name="Terai G."/>
            <person name="Umemura M."/>
            <person name="Machida M."/>
            <person name="Asai K."/>
        </authorList>
    </citation>
    <scope>NUCLEOTIDE SEQUENCE [LARGE SCALE GENOMIC DNA]</scope>
    <source>
        <strain evidence="2">IPU010</strain>
    </source>
</reference>
<accession>A0A1B5KRR6</accession>
<dbReference type="AlphaFoldDB" id="A0A1B5KRR6"/>
<protein>
    <submittedName>
        <fullName evidence="1">Uncharacterized protein</fullName>
    </submittedName>
</protein>